<comment type="catalytic activity">
    <reaction evidence="9 14">
        <text>sn-glycerol 3-phosphate + NAD(+) = dihydroxyacetone phosphate + NADH + H(+)</text>
        <dbReference type="Rhea" id="RHEA:11092"/>
        <dbReference type="ChEBI" id="CHEBI:15378"/>
        <dbReference type="ChEBI" id="CHEBI:57540"/>
        <dbReference type="ChEBI" id="CHEBI:57597"/>
        <dbReference type="ChEBI" id="CHEBI:57642"/>
        <dbReference type="ChEBI" id="CHEBI:57945"/>
        <dbReference type="EC" id="1.1.1.8"/>
    </reaction>
</comment>
<dbReference type="InterPro" id="IPR011128">
    <property type="entry name" value="G3P_DH_NAD-dep_N"/>
</dbReference>
<dbReference type="AlphaFoldDB" id="A0AAW1LQ86"/>
<feature type="active site" description="Proton acceptor" evidence="10">
    <location>
        <position position="251"/>
    </location>
</feature>
<dbReference type="GO" id="GO:0005829">
    <property type="term" value="C:cytosol"/>
    <property type="evidence" value="ECO:0007669"/>
    <property type="project" value="TreeGrafter"/>
</dbReference>
<evidence type="ECO:0000313" key="18">
    <source>
        <dbReference type="Proteomes" id="UP001458880"/>
    </source>
</evidence>
<keyword evidence="8 12" id="KW-0520">NAD</keyword>
<evidence type="ECO:0000256" key="14">
    <source>
        <dbReference type="RuleBase" id="RU361243"/>
    </source>
</evidence>
<feature type="binding site" evidence="11">
    <location>
        <position position="181"/>
    </location>
    <ligand>
        <name>substrate</name>
    </ligand>
</feature>
<evidence type="ECO:0000259" key="16">
    <source>
        <dbReference type="Pfam" id="PF07479"/>
    </source>
</evidence>
<keyword evidence="18" id="KW-1185">Reference proteome</keyword>
<evidence type="ECO:0000256" key="6">
    <source>
        <dbReference type="ARBA" id="ARBA00022490"/>
    </source>
</evidence>
<dbReference type="GO" id="GO:0005975">
    <property type="term" value="P:carbohydrate metabolic process"/>
    <property type="evidence" value="ECO:0007669"/>
    <property type="project" value="InterPro"/>
</dbReference>
<dbReference type="EMBL" id="JASPKY010000101">
    <property type="protein sequence ID" value="KAK9737366.1"/>
    <property type="molecule type" value="Genomic_DNA"/>
</dbReference>
<feature type="binding site" evidence="12">
    <location>
        <begin position="71"/>
        <end position="76"/>
    </location>
    <ligand>
        <name>NAD(+)</name>
        <dbReference type="ChEBI" id="CHEBI:57540"/>
    </ligand>
</feature>
<comment type="subcellular location">
    <subcellularLocation>
        <location evidence="1">Cytoplasm</location>
    </subcellularLocation>
</comment>
<feature type="binding site" evidence="12">
    <location>
        <position position="344"/>
    </location>
    <ligand>
        <name>NAD(+)</name>
        <dbReference type="ChEBI" id="CHEBI:57540"/>
    </ligand>
</feature>
<dbReference type="InterPro" id="IPR013328">
    <property type="entry name" value="6PGD_dom2"/>
</dbReference>
<dbReference type="FunFam" id="3.40.50.720:FF:000088">
    <property type="entry name" value="Glycerol-3-phosphate dehydrogenase [NAD(+)]"/>
    <property type="match status" value="1"/>
</dbReference>
<keyword evidence="6" id="KW-0963">Cytoplasm</keyword>
<evidence type="ECO:0000256" key="10">
    <source>
        <dbReference type="PIRSR" id="PIRSR000114-1"/>
    </source>
</evidence>
<comment type="subunit">
    <text evidence="5">Homodimer.</text>
</comment>
<evidence type="ECO:0000313" key="17">
    <source>
        <dbReference type="EMBL" id="KAK9737366.1"/>
    </source>
</evidence>
<dbReference type="EC" id="1.1.1.8" evidence="14"/>
<evidence type="ECO:0000256" key="5">
    <source>
        <dbReference type="ARBA" id="ARBA00011738"/>
    </source>
</evidence>
<dbReference type="PANTHER" id="PTHR11728:SF8">
    <property type="entry name" value="GLYCEROL-3-PHOSPHATE DEHYDROGENASE [NAD(+)]-RELATED"/>
    <property type="match status" value="1"/>
</dbReference>
<comment type="similarity">
    <text evidence="4 13">Belongs to the NAD-dependent glycerol-3-phosphate dehydrogenase family.</text>
</comment>
<name>A0AAW1LQ86_POPJA</name>
<dbReference type="PRINTS" id="PR00077">
    <property type="entry name" value="GPDHDRGNASE"/>
</dbReference>
<evidence type="ECO:0000256" key="2">
    <source>
        <dbReference type="ARBA" id="ARBA00005189"/>
    </source>
</evidence>
<evidence type="ECO:0000256" key="11">
    <source>
        <dbReference type="PIRSR" id="PIRSR000114-2"/>
    </source>
</evidence>
<evidence type="ECO:0000256" key="4">
    <source>
        <dbReference type="ARBA" id="ARBA00011009"/>
    </source>
</evidence>
<proteinExistence type="inferred from homology"/>
<reference evidence="17 18" key="1">
    <citation type="journal article" date="2024" name="BMC Genomics">
        <title>De novo assembly and annotation of Popillia japonica's genome with initial clues to its potential as an invasive pest.</title>
        <authorList>
            <person name="Cucini C."/>
            <person name="Boschi S."/>
            <person name="Funari R."/>
            <person name="Cardaioli E."/>
            <person name="Iannotti N."/>
            <person name="Marturano G."/>
            <person name="Paoli F."/>
            <person name="Bruttini M."/>
            <person name="Carapelli A."/>
            <person name="Frati F."/>
            <person name="Nardi F."/>
        </authorList>
    </citation>
    <scope>NUCLEOTIDE SEQUENCE [LARGE SCALE GENOMIC DNA]</scope>
    <source>
        <strain evidence="17">DMR45628</strain>
    </source>
</reference>
<evidence type="ECO:0000256" key="7">
    <source>
        <dbReference type="ARBA" id="ARBA00023002"/>
    </source>
</evidence>
<dbReference type="InterPro" id="IPR006168">
    <property type="entry name" value="G3P_DH_NAD-dep"/>
</dbReference>
<comment type="pathway">
    <text evidence="3">Phospholipid metabolism; alpha-glycerophosphate cycle.</text>
</comment>
<organism evidence="17 18">
    <name type="scientific">Popillia japonica</name>
    <name type="common">Japanese beetle</name>
    <dbReference type="NCBI Taxonomy" id="7064"/>
    <lineage>
        <taxon>Eukaryota</taxon>
        <taxon>Metazoa</taxon>
        <taxon>Ecdysozoa</taxon>
        <taxon>Arthropoda</taxon>
        <taxon>Hexapoda</taxon>
        <taxon>Insecta</taxon>
        <taxon>Pterygota</taxon>
        <taxon>Neoptera</taxon>
        <taxon>Endopterygota</taxon>
        <taxon>Coleoptera</taxon>
        <taxon>Polyphaga</taxon>
        <taxon>Scarabaeiformia</taxon>
        <taxon>Scarabaeidae</taxon>
        <taxon>Rutelinae</taxon>
        <taxon>Popillia</taxon>
    </lineage>
</organism>
<dbReference type="GO" id="GO:0046168">
    <property type="term" value="P:glycerol-3-phosphate catabolic process"/>
    <property type="evidence" value="ECO:0007669"/>
    <property type="project" value="UniProtKB-UniRule"/>
</dbReference>
<dbReference type="FunFam" id="1.10.1040.10:FF:000004">
    <property type="entry name" value="Glycerol-3-phosphate dehydrogenase [NAD(+)]"/>
    <property type="match status" value="1"/>
</dbReference>
<protein>
    <recommendedName>
        <fullName evidence="14">Glycerol-3-phosphate dehydrogenase [NAD(+)]</fullName>
        <ecNumber evidence="14">1.1.1.8</ecNumber>
    </recommendedName>
</protein>
<feature type="domain" description="Glycerol-3-phosphate dehydrogenase NAD-dependent N-terminal" evidence="15">
    <location>
        <begin position="67"/>
        <end position="234"/>
    </location>
</feature>
<evidence type="ECO:0000256" key="13">
    <source>
        <dbReference type="RuleBase" id="RU000437"/>
    </source>
</evidence>
<evidence type="ECO:0000256" key="1">
    <source>
        <dbReference type="ARBA" id="ARBA00004496"/>
    </source>
</evidence>
<feature type="binding site" evidence="11">
    <location>
        <begin position="315"/>
        <end position="316"/>
    </location>
    <ligand>
        <name>substrate</name>
    </ligand>
</feature>
<dbReference type="Gene3D" id="1.10.1040.10">
    <property type="entry name" value="N-(1-d-carboxylethyl)-l-norvaline Dehydrogenase, domain 2"/>
    <property type="match status" value="1"/>
</dbReference>
<dbReference type="PANTHER" id="PTHR11728">
    <property type="entry name" value="GLYCEROL-3-PHOSPHATE DEHYDROGENASE"/>
    <property type="match status" value="1"/>
</dbReference>
<feature type="domain" description="Glycerol-3-phosphate dehydrogenase NAD-dependent C-terminal" evidence="16">
    <location>
        <begin position="240"/>
        <end position="385"/>
    </location>
</feature>
<dbReference type="InterPro" id="IPR008927">
    <property type="entry name" value="6-PGluconate_DH-like_C_sf"/>
</dbReference>
<feature type="binding site" evidence="12">
    <location>
        <position position="158"/>
    </location>
    <ligand>
        <name>NAD(+)</name>
        <dbReference type="ChEBI" id="CHEBI:57540"/>
    </ligand>
</feature>
<dbReference type="InterPro" id="IPR036291">
    <property type="entry name" value="NAD(P)-bd_dom_sf"/>
</dbReference>
<dbReference type="GO" id="GO:0051287">
    <property type="term" value="F:NAD binding"/>
    <property type="evidence" value="ECO:0007669"/>
    <property type="project" value="UniProtKB-UniRule"/>
</dbReference>
<dbReference type="Pfam" id="PF07479">
    <property type="entry name" value="NAD_Gly3P_dh_C"/>
    <property type="match status" value="1"/>
</dbReference>
<dbReference type="PIRSF" id="PIRSF000114">
    <property type="entry name" value="Glycerol-3-P_dh"/>
    <property type="match status" value="1"/>
</dbReference>
<evidence type="ECO:0000256" key="9">
    <source>
        <dbReference type="ARBA" id="ARBA00048683"/>
    </source>
</evidence>
<dbReference type="SUPFAM" id="SSF51735">
    <property type="entry name" value="NAD(P)-binding Rossmann-fold domains"/>
    <property type="match status" value="1"/>
</dbReference>
<feature type="binding site" evidence="12">
    <location>
        <position position="315"/>
    </location>
    <ligand>
        <name>NAD(+)</name>
        <dbReference type="ChEBI" id="CHEBI:57540"/>
    </ligand>
</feature>
<gene>
    <name evidence="17" type="ORF">QE152_g10792</name>
</gene>
<dbReference type="GO" id="GO:0042803">
    <property type="term" value="F:protein homodimerization activity"/>
    <property type="evidence" value="ECO:0007669"/>
    <property type="project" value="InterPro"/>
</dbReference>
<dbReference type="GO" id="GO:0141152">
    <property type="term" value="F:glycerol-3-phosphate dehydrogenase (NAD+) activity"/>
    <property type="evidence" value="ECO:0007669"/>
    <property type="project" value="UniProtKB-UniRule"/>
</dbReference>
<evidence type="ECO:0000256" key="8">
    <source>
        <dbReference type="ARBA" id="ARBA00023027"/>
    </source>
</evidence>
<feature type="binding site" evidence="12">
    <location>
        <position position="215"/>
    </location>
    <ligand>
        <name>NAD(+)</name>
        <dbReference type="ChEBI" id="CHEBI:57540"/>
    </ligand>
</feature>
<dbReference type="PROSITE" id="PS00957">
    <property type="entry name" value="NAD_G3PDH"/>
    <property type="match status" value="1"/>
</dbReference>
<dbReference type="Gene3D" id="3.40.50.720">
    <property type="entry name" value="NAD(P)-binding Rossmann-like Domain"/>
    <property type="match status" value="1"/>
</dbReference>
<evidence type="ECO:0000256" key="3">
    <source>
        <dbReference type="ARBA" id="ARBA00005192"/>
    </source>
</evidence>
<dbReference type="InterPro" id="IPR006109">
    <property type="entry name" value="G3P_DH_NAD-dep_C"/>
</dbReference>
<keyword evidence="7 13" id="KW-0560">Oxidoreductase</keyword>
<dbReference type="NCBIfam" id="TIGR03376">
    <property type="entry name" value="glycerol3P_DH"/>
    <property type="match status" value="1"/>
</dbReference>
<evidence type="ECO:0000256" key="12">
    <source>
        <dbReference type="PIRSR" id="PIRSR000114-3"/>
    </source>
</evidence>
<comment type="caution">
    <text evidence="17">The sequence shown here is derived from an EMBL/GenBank/DDBJ whole genome shotgun (WGS) entry which is preliminary data.</text>
</comment>
<dbReference type="Pfam" id="PF01210">
    <property type="entry name" value="NAD_Gly3P_dh_N"/>
    <property type="match status" value="1"/>
</dbReference>
<sequence length="407" mass="45148">MFIFYFTVLRLHKQSFTYYLRLSLVSDKILFLLNHISYNTGKLTLNEILVICLKSSRKCASSVVETVCIIGSGNWGSAIAKIVGRNVQRLPNFEKRVTMYVYEEVINGKKLTEIINETHENVKYLPGHKLPENVVAVPDVIEAAREADILIFVIPHQFIRTICSTLLGKIKPTAIGLSLIKGFDQAEGGGIELISHIISKHLKIQCAVLMGANLAGEVAEEKFCETTIGCRDSRVVVVDDEDAVEICGALKNIVACGAGFVDGLGLGDNTKAAVIRLGLMEMIKFVDVFYPGSKLATFFESCGVADLITTCYGGRNRKVSEAFVKSKKSIKQLEDEMLNGQKLQGPITAEEVNYMLKTKGMEDRFPLFTAIHRICIGEVKAEEMINCIKNHPEHMVKMEMSEVVEES</sequence>
<accession>A0AAW1LQ86</accession>
<dbReference type="SUPFAM" id="SSF48179">
    <property type="entry name" value="6-phosphogluconate dehydrogenase C-terminal domain-like"/>
    <property type="match status" value="1"/>
</dbReference>
<dbReference type="InterPro" id="IPR017751">
    <property type="entry name" value="G3P_DH_NAD-dep_euk"/>
</dbReference>
<comment type="pathway">
    <text evidence="2">Lipid metabolism.</text>
</comment>
<feature type="binding site" evidence="12">
    <location>
        <position position="342"/>
    </location>
    <ligand>
        <name>NAD(+)</name>
        <dbReference type="ChEBI" id="CHEBI:57540"/>
    </ligand>
</feature>
<evidence type="ECO:0000259" key="15">
    <source>
        <dbReference type="Pfam" id="PF01210"/>
    </source>
</evidence>
<dbReference type="Proteomes" id="UP001458880">
    <property type="component" value="Unassembled WGS sequence"/>
</dbReference>